<comment type="caution">
    <text evidence="11">The sequence shown here is derived from an EMBL/GenBank/DDBJ whole genome shotgun (WGS) entry which is preliminary data.</text>
</comment>
<gene>
    <name evidence="11" type="ORF">HHUSO_G10223</name>
</gene>
<feature type="DNA-binding region" description="HMG box" evidence="8">
    <location>
        <begin position="143"/>
        <end position="213"/>
    </location>
</feature>
<dbReference type="SUPFAM" id="SSF47095">
    <property type="entry name" value="HMG-box"/>
    <property type="match status" value="2"/>
</dbReference>
<evidence type="ECO:0000259" key="10">
    <source>
        <dbReference type="PROSITE" id="PS50118"/>
    </source>
</evidence>
<accession>A0ABR0ZQC2</accession>
<feature type="domain" description="HMG box" evidence="10">
    <location>
        <begin position="143"/>
        <end position="213"/>
    </location>
</feature>
<evidence type="ECO:0000256" key="5">
    <source>
        <dbReference type="ARBA" id="ARBA00022737"/>
    </source>
</evidence>
<evidence type="ECO:0000256" key="9">
    <source>
        <dbReference type="SAM" id="MobiDB-lite"/>
    </source>
</evidence>
<dbReference type="InterPro" id="IPR009057">
    <property type="entry name" value="Homeodomain-like_sf"/>
</dbReference>
<dbReference type="Proteomes" id="UP001369086">
    <property type="component" value="Unassembled WGS sequence"/>
</dbReference>
<feature type="DNA-binding region" description="HMG box" evidence="8">
    <location>
        <begin position="229"/>
        <end position="297"/>
    </location>
</feature>
<comment type="subcellular location">
    <subcellularLocation>
        <location evidence="2">Chromosome</location>
    </subcellularLocation>
    <subcellularLocation>
        <location evidence="1">Nucleus</location>
    </subcellularLocation>
</comment>
<evidence type="ECO:0000313" key="12">
    <source>
        <dbReference type="Proteomes" id="UP001369086"/>
    </source>
</evidence>
<evidence type="ECO:0000256" key="4">
    <source>
        <dbReference type="ARBA" id="ARBA00022454"/>
    </source>
</evidence>
<keyword evidence="6 8" id="KW-0238">DNA-binding</keyword>
<dbReference type="InterPro" id="IPR017967">
    <property type="entry name" value="HMG_boxA_CS"/>
</dbReference>
<feature type="region of interest" description="Disordered" evidence="9">
    <location>
        <begin position="290"/>
        <end position="326"/>
    </location>
</feature>
<dbReference type="InterPro" id="IPR036388">
    <property type="entry name" value="WH-like_DNA-bd_sf"/>
</dbReference>
<reference evidence="11 12" key="1">
    <citation type="submission" date="2021-05" db="EMBL/GenBank/DDBJ databases">
        <authorList>
            <person name="Zahm M."/>
            <person name="Klopp C."/>
            <person name="Cabau C."/>
            <person name="Kuhl H."/>
            <person name="Suciu R."/>
            <person name="Ciorpac M."/>
            <person name="Holostenco D."/>
            <person name="Gessner J."/>
            <person name="Wuertz S."/>
            <person name="Hohne C."/>
            <person name="Stock M."/>
            <person name="Gislard M."/>
            <person name="Lluch J."/>
            <person name="Milhes M."/>
            <person name="Lampietro C."/>
            <person name="Lopez Roques C."/>
            <person name="Donnadieu C."/>
            <person name="Du K."/>
            <person name="Schartl M."/>
            <person name="Guiguen Y."/>
        </authorList>
    </citation>
    <scope>NUCLEOTIDE SEQUENCE [LARGE SCALE GENOMIC DNA]</scope>
    <source>
        <strain evidence="11">Hh-F2</strain>
        <tissue evidence="11">Blood</tissue>
    </source>
</reference>
<dbReference type="PROSITE" id="PS50118">
    <property type="entry name" value="HMG_BOX_2"/>
    <property type="match status" value="2"/>
</dbReference>
<name>A0ABR0ZQC2_HUSHU</name>
<dbReference type="InterPro" id="IPR036910">
    <property type="entry name" value="HMG_box_dom_sf"/>
</dbReference>
<dbReference type="Gene3D" id="1.10.10.10">
    <property type="entry name" value="Winged helix-like DNA-binding domain superfamily/Winged helix DNA-binding domain"/>
    <property type="match status" value="1"/>
</dbReference>
<dbReference type="Gene3D" id="1.10.30.10">
    <property type="entry name" value="High mobility group box domain"/>
    <property type="match status" value="2"/>
</dbReference>
<dbReference type="CDD" id="cd21979">
    <property type="entry name" value="HMG-box_HMGB_rpt2"/>
    <property type="match status" value="1"/>
</dbReference>
<dbReference type="Pfam" id="PF09011">
    <property type="entry name" value="HMG_box_2"/>
    <property type="match status" value="1"/>
</dbReference>
<keyword evidence="7 8" id="KW-0539">Nucleus</keyword>
<dbReference type="CDD" id="cd21978">
    <property type="entry name" value="HMG-box_HMGB_rpt1"/>
    <property type="match status" value="1"/>
</dbReference>
<evidence type="ECO:0000313" key="11">
    <source>
        <dbReference type="EMBL" id="KAK6486610.1"/>
    </source>
</evidence>
<dbReference type="SMART" id="SM00398">
    <property type="entry name" value="HMG"/>
    <property type="match status" value="2"/>
</dbReference>
<dbReference type="Pfam" id="PF00505">
    <property type="entry name" value="HMG_box"/>
    <property type="match status" value="1"/>
</dbReference>
<evidence type="ECO:0000256" key="1">
    <source>
        <dbReference type="ARBA" id="ARBA00004123"/>
    </source>
</evidence>
<dbReference type="InterPro" id="IPR009071">
    <property type="entry name" value="HMG_box_dom"/>
</dbReference>
<feature type="compositionally biased region" description="Acidic residues" evidence="9">
    <location>
        <begin position="299"/>
        <end position="319"/>
    </location>
</feature>
<keyword evidence="4" id="KW-0158">Chromosome</keyword>
<organism evidence="11 12">
    <name type="scientific">Huso huso</name>
    <name type="common">Beluga</name>
    <name type="synonym">Acipenser huso</name>
    <dbReference type="NCBI Taxonomy" id="61971"/>
    <lineage>
        <taxon>Eukaryota</taxon>
        <taxon>Metazoa</taxon>
        <taxon>Chordata</taxon>
        <taxon>Craniata</taxon>
        <taxon>Vertebrata</taxon>
        <taxon>Euteleostomi</taxon>
        <taxon>Actinopterygii</taxon>
        <taxon>Chondrostei</taxon>
        <taxon>Acipenseriformes</taxon>
        <taxon>Acipenseridae</taxon>
        <taxon>Huso</taxon>
    </lineage>
</organism>
<dbReference type="PROSITE" id="PS00353">
    <property type="entry name" value="HMG_BOX_1"/>
    <property type="match status" value="1"/>
</dbReference>
<dbReference type="PANTHER" id="PTHR48112:SF12">
    <property type="entry name" value="HIGH MOBILITY GROUP PROTEIN B1-LIKE 1-RELATED"/>
    <property type="match status" value="1"/>
</dbReference>
<keyword evidence="5" id="KW-0677">Repeat</keyword>
<feature type="domain" description="HMG box" evidence="10">
    <location>
        <begin position="229"/>
        <end position="297"/>
    </location>
</feature>
<evidence type="ECO:0000256" key="3">
    <source>
        <dbReference type="ARBA" id="ARBA00008774"/>
    </source>
</evidence>
<evidence type="ECO:0000256" key="7">
    <source>
        <dbReference type="ARBA" id="ARBA00023242"/>
    </source>
</evidence>
<dbReference type="PANTHER" id="PTHR48112">
    <property type="entry name" value="HIGH MOBILITY GROUP PROTEIN DSP1"/>
    <property type="match status" value="1"/>
</dbReference>
<protein>
    <recommendedName>
        <fullName evidence="10">HMG box domain-containing protein</fullName>
    </recommendedName>
</protein>
<keyword evidence="12" id="KW-1185">Reference proteome</keyword>
<sequence>MPRGSELTDLQRGMVIGGHISGKSVRDVAALTGIPKSTVGNVVAKWKSTGSTEVASRSGRPAKITARGKRTLRRIVTGNMQATLIDVTEAFQESMGTSVSVNTVRKCIHELGYHNRADAHGTLRYSDSSGNFVKRHRGDPKKPRGKMSSYAYFVQTCRAEHKKKHPEASVNFSEFSKKCSERWKTVSSKEREKLEVLAKADKVRYETEMKSYKPLKEVKKKRTKDPSAPEKPISAFFIFCSDHRPKITSENPDLSICAVAKKLLEMWNSTSPEEKQPYTAKAAELKKKYKKDVAAYSTNEEDDVDKDEDDYVEDGDNYNEQDKNDE</sequence>
<dbReference type="PRINTS" id="PR00886">
    <property type="entry name" value="HIGHMOBLTY12"/>
</dbReference>
<evidence type="ECO:0000256" key="2">
    <source>
        <dbReference type="ARBA" id="ARBA00004286"/>
    </source>
</evidence>
<evidence type="ECO:0000256" key="8">
    <source>
        <dbReference type="PROSITE-ProRule" id="PRU00267"/>
    </source>
</evidence>
<dbReference type="InterPro" id="IPR050342">
    <property type="entry name" value="HMGB"/>
</dbReference>
<proteinExistence type="inferred from homology"/>
<dbReference type="SUPFAM" id="SSF46689">
    <property type="entry name" value="Homeodomain-like"/>
    <property type="match status" value="1"/>
</dbReference>
<evidence type="ECO:0000256" key="6">
    <source>
        <dbReference type="ARBA" id="ARBA00023125"/>
    </source>
</evidence>
<dbReference type="EMBL" id="JAHFZB010000008">
    <property type="protein sequence ID" value="KAK6486610.1"/>
    <property type="molecule type" value="Genomic_DNA"/>
</dbReference>
<comment type="similarity">
    <text evidence="3">Belongs to the HMGB family.</text>
</comment>